<dbReference type="RefSeq" id="WP_048862794.1">
    <property type="nucleotide sequence ID" value="NZ_BANB01000722.1"/>
</dbReference>
<gene>
    <name evidence="2" type="ORF">Asru_0723_02</name>
</gene>
<protein>
    <submittedName>
        <fullName evidence="2">Uncharacterized protein</fullName>
    </submittedName>
</protein>
<dbReference type="AlphaFoldDB" id="A0A0D6P939"/>
<sequence length="104" mass="10918">MKNAELDKITASVEAAVRQAYALGRRDALDHVARWAQTEETTSTQLALTDANGHSATEEATAHPVPATTGPSASARAAAAAHSEAATRPRGFGALLRDYVYPTD</sequence>
<accession>A0A0D6P939</accession>
<organism evidence="2 3">
    <name type="scientific">Acidisphaera rubrifaciens HS-AP3</name>
    <dbReference type="NCBI Taxonomy" id="1231350"/>
    <lineage>
        <taxon>Bacteria</taxon>
        <taxon>Pseudomonadati</taxon>
        <taxon>Pseudomonadota</taxon>
        <taxon>Alphaproteobacteria</taxon>
        <taxon>Acetobacterales</taxon>
        <taxon>Acetobacteraceae</taxon>
        <taxon>Acidisphaera</taxon>
    </lineage>
</organism>
<evidence type="ECO:0000313" key="2">
    <source>
        <dbReference type="EMBL" id="GAN78280.1"/>
    </source>
</evidence>
<proteinExistence type="predicted"/>
<keyword evidence="3" id="KW-1185">Reference proteome</keyword>
<feature type="region of interest" description="Disordered" evidence="1">
    <location>
        <begin position="39"/>
        <end position="72"/>
    </location>
</feature>
<comment type="caution">
    <text evidence="2">The sequence shown here is derived from an EMBL/GenBank/DDBJ whole genome shotgun (WGS) entry which is preliminary data.</text>
</comment>
<evidence type="ECO:0000313" key="3">
    <source>
        <dbReference type="Proteomes" id="UP000032680"/>
    </source>
</evidence>
<dbReference type="Proteomes" id="UP000032680">
    <property type="component" value="Unassembled WGS sequence"/>
</dbReference>
<feature type="compositionally biased region" description="Polar residues" evidence="1">
    <location>
        <begin position="39"/>
        <end position="55"/>
    </location>
</feature>
<reference evidence="2 3" key="1">
    <citation type="submission" date="2012-11" db="EMBL/GenBank/DDBJ databases">
        <title>Whole genome sequence of Acidisphaera rubrifaciens HS-AP3.</title>
        <authorList>
            <person name="Azuma Y."/>
            <person name="Higashiura N."/>
            <person name="Hirakawa H."/>
            <person name="Matsushita K."/>
        </authorList>
    </citation>
    <scope>NUCLEOTIDE SEQUENCE [LARGE SCALE GENOMIC DNA]</scope>
    <source>
        <strain evidence="2 3">HS-AP3</strain>
    </source>
</reference>
<dbReference type="EMBL" id="BANB01000722">
    <property type="protein sequence ID" value="GAN78280.1"/>
    <property type="molecule type" value="Genomic_DNA"/>
</dbReference>
<evidence type="ECO:0000256" key="1">
    <source>
        <dbReference type="SAM" id="MobiDB-lite"/>
    </source>
</evidence>
<name>A0A0D6P939_9PROT</name>